<reference evidence="1 2" key="1">
    <citation type="journal article" date="2018" name="Front. Plant Sci.">
        <title>Red Clover (Trifolium pratense) and Zigzag Clover (T. medium) - A Picture of Genomic Similarities and Differences.</title>
        <authorList>
            <person name="Dluhosova J."/>
            <person name="Istvanek J."/>
            <person name="Nedelnik J."/>
            <person name="Repkova J."/>
        </authorList>
    </citation>
    <scope>NUCLEOTIDE SEQUENCE [LARGE SCALE GENOMIC DNA]</scope>
    <source>
        <strain evidence="2">cv. 10/8</strain>
        <tissue evidence="1">Leaf</tissue>
    </source>
</reference>
<keyword evidence="2" id="KW-1185">Reference proteome</keyword>
<accession>A0A392SAB7</accession>
<comment type="caution">
    <text evidence="1">The sequence shown here is derived from an EMBL/GenBank/DDBJ whole genome shotgun (WGS) entry which is preliminary data.</text>
</comment>
<organism evidence="1 2">
    <name type="scientific">Trifolium medium</name>
    <dbReference type="NCBI Taxonomy" id="97028"/>
    <lineage>
        <taxon>Eukaryota</taxon>
        <taxon>Viridiplantae</taxon>
        <taxon>Streptophyta</taxon>
        <taxon>Embryophyta</taxon>
        <taxon>Tracheophyta</taxon>
        <taxon>Spermatophyta</taxon>
        <taxon>Magnoliopsida</taxon>
        <taxon>eudicotyledons</taxon>
        <taxon>Gunneridae</taxon>
        <taxon>Pentapetalae</taxon>
        <taxon>rosids</taxon>
        <taxon>fabids</taxon>
        <taxon>Fabales</taxon>
        <taxon>Fabaceae</taxon>
        <taxon>Papilionoideae</taxon>
        <taxon>50 kb inversion clade</taxon>
        <taxon>NPAAA clade</taxon>
        <taxon>Hologalegina</taxon>
        <taxon>IRL clade</taxon>
        <taxon>Trifolieae</taxon>
        <taxon>Trifolium</taxon>
    </lineage>
</organism>
<dbReference type="EMBL" id="LXQA010343105">
    <property type="protein sequence ID" value="MCI45357.1"/>
    <property type="molecule type" value="Genomic_DNA"/>
</dbReference>
<feature type="non-terminal residue" evidence="1">
    <location>
        <position position="1"/>
    </location>
</feature>
<dbReference type="AlphaFoldDB" id="A0A392SAB7"/>
<evidence type="ECO:0000313" key="1">
    <source>
        <dbReference type="EMBL" id="MCI45357.1"/>
    </source>
</evidence>
<evidence type="ECO:0000313" key="2">
    <source>
        <dbReference type="Proteomes" id="UP000265520"/>
    </source>
</evidence>
<name>A0A392SAB7_9FABA</name>
<sequence length="54" mass="5886">WSPVLAERPELGVYSGHGRQLSPPARSATMTGLATFSCCFVVQLGAWNMVLWCC</sequence>
<dbReference type="Proteomes" id="UP000265520">
    <property type="component" value="Unassembled WGS sequence"/>
</dbReference>
<protein>
    <submittedName>
        <fullName evidence="1">Uncharacterized protein</fullName>
    </submittedName>
</protein>
<proteinExistence type="predicted"/>